<evidence type="ECO:0000313" key="1">
    <source>
        <dbReference type="EMBL" id="KAF8417181.1"/>
    </source>
</evidence>
<gene>
    <name evidence="1" type="ORF">L210DRAFT_3581311</name>
</gene>
<dbReference type="Proteomes" id="UP001194468">
    <property type="component" value="Unassembled WGS sequence"/>
</dbReference>
<reference evidence="1" key="2">
    <citation type="journal article" date="2020" name="Nat. Commun.">
        <title>Large-scale genome sequencing of mycorrhizal fungi provides insights into the early evolution of symbiotic traits.</title>
        <authorList>
            <person name="Miyauchi S."/>
            <person name="Kiss E."/>
            <person name="Kuo A."/>
            <person name="Drula E."/>
            <person name="Kohler A."/>
            <person name="Sanchez-Garcia M."/>
            <person name="Morin E."/>
            <person name="Andreopoulos B."/>
            <person name="Barry K.W."/>
            <person name="Bonito G."/>
            <person name="Buee M."/>
            <person name="Carver A."/>
            <person name="Chen C."/>
            <person name="Cichocki N."/>
            <person name="Clum A."/>
            <person name="Culley D."/>
            <person name="Crous P.W."/>
            <person name="Fauchery L."/>
            <person name="Girlanda M."/>
            <person name="Hayes R.D."/>
            <person name="Keri Z."/>
            <person name="LaButti K."/>
            <person name="Lipzen A."/>
            <person name="Lombard V."/>
            <person name="Magnuson J."/>
            <person name="Maillard F."/>
            <person name="Murat C."/>
            <person name="Nolan M."/>
            <person name="Ohm R.A."/>
            <person name="Pangilinan J."/>
            <person name="Pereira M.F."/>
            <person name="Perotto S."/>
            <person name="Peter M."/>
            <person name="Pfister S."/>
            <person name="Riley R."/>
            <person name="Sitrit Y."/>
            <person name="Stielow J.B."/>
            <person name="Szollosi G."/>
            <person name="Zifcakova L."/>
            <person name="Stursova M."/>
            <person name="Spatafora J.W."/>
            <person name="Tedersoo L."/>
            <person name="Vaario L.M."/>
            <person name="Yamada A."/>
            <person name="Yan M."/>
            <person name="Wang P."/>
            <person name="Xu J."/>
            <person name="Bruns T."/>
            <person name="Baldrian P."/>
            <person name="Vilgalys R."/>
            <person name="Dunand C."/>
            <person name="Henrissat B."/>
            <person name="Grigoriev I.V."/>
            <person name="Hibbett D."/>
            <person name="Nagy L.G."/>
            <person name="Martin F.M."/>
        </authorList>
    </citation>
    <scope>NUCLEOTIDE SEQUENCE</scope>
    <source>
        <strain evidence="1">BED1</strain>
    </source>
</reference>
<sequence>MIVTCQSPDAQAQLVAQALVAFSSNNEQRVEAGRVLLDTQTILGMIVGTTPIFYRIPVIRDLIEHIAQGTYPPNATYVTCCQPPVPRPDCLYSEGMKPLDSRYQILSCYEASKPIIGI</sequence>
<accession>A0AAD4BCA6</accession>
<reference evidence="1" key="1">
    <citation type="submission" date="2019-10" db="EMBL/GenBank/DDBJ databases">
        <authorList>
            <consortium name="DOE Joint Genome Institute"/>
            <person name="Kuo A."/>
            <person name="Miyauchi S."/>
            <person name="Kiss E."/>
            <person name="Drula E."/>
            <person name="Kohler A."/>
            <person name="Sanchez-Garcia M."/>
            <person name="Andreopoulos B."/>
            <person name="Barry K.W."/>
            <person name="Bonito G."/>
            <person name="Buee M."/>
            <person name="Carver A."/>
            <person name="Chen C."/>
            <person name="Cichocki N."/>
            <person name="Clum A."/>
            <person name="Culley D."/>
            <person name="Crous P.W."/>
            <person name="Fauchery L."/>
            <person name="Girlanda M."/>
            <person name="Hayes R."/>
            <person name="Keri Z."/>
            <person name="LaButti K."/>
            <person name="Lipzen A."/>
            <person name="Lombard V."/>
            <person name="Magnuson J."/>
            <person name="Maillard F."/>
            <person name="Morin E."/>
            <person name="Murat C."/>
            <person name="Nolan M."/>
            <person name="Ohm R."/>
            <person name="Pangilinan J."/>
            <person name="Pereira M."/>
            <person name="Perotto S."/>
            <person name="Peter M."/>
            <person name="Riley R."/>
            <person name="Sitrit Y."/>
            <person name="Stielow B."/>
            <person name="Szollosi G."/>
            <person name="Zifcakova L."/>
            <person name="Stursova M."/>
            <person name="Spatafora J.W."/>
            <person name="Tedersoo L."/>
            <person name="Vaario L.-M."/>
            <person name="Yamada A."/>
            <person name="Yan M."/>
            <person name="Wang P."/>
            <person name="Xu J."/>
            <person name="Bruns T."/>
            <person name="Baldrian P."/>
            <person name="Vilgalys R."/>
            <person name="Henrissat B."/>
            <person name="Grigoriev I.V."/>
            <person name="Hibbett D."/>
            <person name="Nagy L.G."/>
            <person name="Martin F.M."/>
        </authorList>
    </citation>
    <scope>NUCLEOTIDE SEQUENCE</scope>
    <source>
        <strain evidence="1">BED1</strain>
    </source>
</reference>
<dbReference type="AlphaFoldDB" id="A0AAD4BCA6"/>
<organism evidence="1 2">
    <name type="scientific">Boletus edulis BED1</name>
    <dbReference type="NCBI Taxonomy" id="1328754"/>
    <lineage>
        <taxon>Eukaryota</taxon>
        <taxon>Fungi</taxon>
        <taxon>Dikarya</taxon>
        <taxon>Basidiomycota</taxon>
        <taxon>Agaricomycotina</taxon>
        <taxon>Agaricomycetes</taxon>
        <taxon>Agaricomycetidae</taxon>
        <taxon>Boletales</taxon>
        <taxon>Boletineae</taxon>
        <taxon>Boletaceae</taxon>
        <taxon>Boletoideae</taxon>
        <taxon>Boletus</taxon>
    </lineage>
</organism>
<comment type="caution">
    <text evidence="1">The sequence shown here is derived from an EMBL/GenBank/DDBJ whole genome shotgun (WGS) entry which is preliminary data.</text>
</comment>
<keyword evidence="2" id="KW-1185">Reference proteome</keyword>
<protein>
    <submittedName>
        <fullName evidence="1">Uncharacterized protein</fullName>
    </submittedName>
</protein>
<dbReference type="EMBL" id="WHUW01000230">
    <property type="protein sequence ID" value="KAF8417181.1"/>
    <property type="molecule type" value="Genomic_DNA"/>
</dbReference>
<proteinExistence type="predicted"/>
<evidence type="ECO:0000313" key="2">
    <source>
        <dbReference type="Proteomes" id="UP001194468"/>
    </source>
</evidence>
<name>A0AAD4BCA6_BOLED</name>